<sequence length="1056" mass="110549">MVNPLLGTGDGGAGGSVNSFPGPDVPFGMVQFGPDTFPHRQDGGGYYYGDSQIQGFSLTHLDGPGCKAFGDVPILPTVGALPSRPGSATVPFSHSAESASAGYYEVQTGSPAVKTELTASARSALGRFTFPATTQANLLLKLAGSQAGNSATDAQVIGDNEVQGTVSSGHFCGGPDTYTVNIDITFDHSFTAHGTWTGSTITPGSQRVRAKATKPAAVRDGSKGGASPAQPHPTYQGTAPTGRSLKSAASGPDGVYLTFDTTQNQKVQAKVGISFVSTANAARNAHTTPGFGFDAMHAAAVADWNKELSRIQIGGGATARQQVFYTALYHSLLHPNIFSDANGQYMGFDNKVHTIQPGHVQMANYSGWDIYRSQAQLEAMVDPQAASDSAQSMVNDAAQNNGMLPKWALANGESYVMNGDPADGILGGYYAFGARNFDTRSALSYALAEADKPSTIRPGLNYYTSLGYLPSDGSYGCCNFYGSASTTLEYAGADFALARFASALGDRADADRLTRRSQNWQNLFNPATGLIQPKTASGTWMPVTPTTQSNYVEGNASQYRWEVGWNEAGLFNALGGNKAVNPTLDTFWTHLNDGPASPYSFWDNQFEYAYPWNYDFTGQPYKTQALVHRIRTQLYLDSPQHSEGDNDDLGATASMGVLTMLGFFPEYTSTADVTLNSPEFPLEIIHLAGGHTLTFNAPHASASNIYIQSTRLNGKAYTKPWLPGSIFTTGATVAVTLGSTPNTSWGARPQDAPPSYRQGELPALGYVSSQAEVIPPRSSAKVALGAREVTGSRQSVTFSATASGGVTVSPDHGTLSTAPGSDGTEPITLTAGPAEGRYQVTFRMKTAGGTKLPDISMSLAVARGGELWPYETYEGIYPDGSTFRNGFNGGAFAYSQDALTAAGSPSGGTVTSDGITYTWPITAAGRPDHITMAGQTIPLDAPAAATTLGLLGAATNAHASGATGQLTIHYTDGSTSTATIGLSDWTLGAGKYPPIPGDTEAITTPYRDTSSGGKDATPAYVYATTAPLDPGKQVASITLPSMTGGTGSLFALGYRS</sequence>
<keyword evidence="5" id="KW-1185">Reference proteome</keyword>
<dbReference type="InterPro" id="IPR012939">
    <property type="entry name" value="Glyco_hydro_92"/>
</dbReference>
<dbReference type="InterPro" id="IPR014718">
    <property type="entry name" value="GH-type_carb-bd"/>
</dbReference>
<dbReference type="Pfam" id="PF07971">
    <property type="entry name" value="Glyco_hydro_92"/>
    <property type="match status" value="1"/>
</dbReference>
<protein>
    <recommendedName>
        <fullName evidence="6">Alpha-1,2-mannosidase</fullName>
    </recommendedName>
</protein>
<evidence type="ECO:0000313" key="5">
    <source>
        <dbReference type="Proteomes" id="UP000179642"/>
    </source>
</evidence>
<dbReference type="Proteomes" id="UP000179642">
    <property type="component" value="Unassembled WGS sequence"/>
</dbReference>
<dbReference type="Gene3D" id="1.20.1050.60">
    <property type="entry name" value="alpha-1,2-mannosidase"/>
    <property type="match status" value="1"/>
</dbReference>
<dbReference type="PANTHER" id="PTHR12143:SF39">
    <property type="entry name" value="SECRETED PROTEIN"/>
    <property type="match status" value="1"/>
</dbReference>
<dbReference type="EMBL" id="MLYO01000067">
    <property type="protein sequence ID" value="OIJ95006.1"/>
    <property type="molecule type" value="Genomic_DNA"/>
</dbReference>
<feature type="region of interest" description="Disordered" evidence="1">
    <location>
        <begin position="203"/>
        <end position="249"/>
    </location>
</feature>
<feature type="domain" description="Glycosyl hydrolase family 92 N-terminal" evidence="3">
    <location>
        <begin position="1"/>
        <end position="274"/>
    </location>
</feature>
<proteinExistence type="predicted"/>
<dbReference type="Pfam" id="PF17678">
    <property type="entry name" value="Glyco_hydro_92N"/>
    <property type="match status" value="1"/>
</dbReference>
<accession>A0A1S2PN89</accession>
<evidence type="ECO:0000256" key="1">
    <source>
        <dbReference type="SAM" id="MobiDB-lite"/>
    </source>
</evidence>
<dbReference type="PANTHER" id="PTHR12143">
    <property type="entry name" value="PEPTIDE N-GLYCANASE PNGASE -RELATED"/>
    <property type="match status" value="1"/>
</dbReference>
<organism evidence="4 5">
    <name type="scientific">Streptomyces monashensis</name>
    <dbReference type="NCBI Taxonomy" id="1678012"/>
    <lineage>
        <taxon>Bacteria</taxon>
        <taxon>Bacillati</taxon>
        <taxon>Actinomycetota</taxon>
        <taxon>Actinomycetes</taxon>
        <taxon>Kitasatosporales</taxon>
        <taxon>Streptomycetaceae</taxon>
        <taxon>Streptomyces</taxon>
    </lineage>
</organism>
<feature type="domain" description="Glycosyl hydrolase family 92" evidence="2">
    <location>
        <begin position="280"/>
        <end position="738"/>
    </location>
</feature>
<dbReference type="GO" id="GO:0000224">
    <property type="term" value="F:peptide-N4-(N-acetyl-beta-glucosaminyl)asparagine amidase activity"/>
    <property type="evidence" value="ECO:0007669"/>
    <property type="project" value="TreeGrafter"/>
</dbReference>
<reference evidence="4 5" key="1">
    <citation type="submission" date="2016-10" db="EMBL/GenBank/DDBJ databases">
        <title>Genome sequence of Streptomyces sp. MUSC 1.</title>
        <authorList>
            <person name="Lee L.-H."/>
            <person name="Ser H.-L."/>
            <person name="Law J.W.-F."/>
        </authorList>
    </citation>
    <scope>NUCLEOTIDE SEQUENCE [LARGE SCALE GENOMIC DNA]</scope>
    <source>
        <strain evidence="4 5">MUSC 1</strain>
    </source>
</reference>
<feature type="region of interest" description="Disordered" evidence="1">
    <location>
        <begin position="803"/>
        <end position="827"/>
    </location>
</feature>
<dbReference type="GO" id="GO:0005975">
    <property type="term" value="P:carbohydrate metabolic process"/>
    <property type="evidence" value="ECO:0007669"/>
    <property type="project" value="InterPro"/>
</dbReference>
<dbReference type="Gene3D" id="3.30.2080.10">
    <property type="entry name" value="GH92 mannosidase domain"/>
    <property type="match status" value="1"/>
</dbReference>
<dbReference type="InterPro" id="IPR005887">
    <property type="entry name" value="GH92_a_mannosidase_put"/>
</dbReference>
<evidence type="ECO:0000313" key="4">
    <source>
        <dbReference type="EMBL" id="OIJ95006.1"/>
    </source>
</evidence>
<dbReference type="GO" id="GO:0030246">
    <property type="term" value="F:carbohydrate binding"/>
    <property type="evidence" value="ECO:0007669"/>
    <property type="project" value="InterPro"/>
</dbReference>
<gene>
    <name evidence="4" type="ORF">BIV23_35620</name>
</gene>
<comment type="caution">
    <text evidence="4">The sequence shown here is derived from an EMBL/GenBank/DDBJ whole genome shotgun (WGS) entry which is preliminary data.</text>
</comment>
<name>A0A1S2PN89_9ACTN</name>
<evidence type="ECO:0008006" key="6">
    <source>
        <dbReference type="Google" id="ProtNLM"/>
    </source>
</evidence>
<dbReference type="SUPFAM" id="SSF48208">
    <property type="entry name" value="Six-hairpin glycosidases"/>
    <property type="match status" value="1"/>
</dbReference>
<dbReference type="AlphaFoldDB" id="A0A1S2PN89"/>
<dbReference type="NCBIfam" id="TIGR01180">
    <property type="entry name" value="aman2_put"/>
    <property type="match status" value="1"/>
</dbReference>
<dbReference type="Gene3D" id="2.70.98.10">
    <property type="match status" value="1"/>
</dbReference>
<dbReference type="InterPro" id="IPR008928">
    <property type="entry name" value="6-hairpin_glycosidase_sf"/>
</dbReference>
<dbReference type="InterPro" id="IPR041371">
    <property type="entry name" value="GH92_N"/>
</dbReference>
<dbReference type="Gene3D" id="1.20.1610.10">
    <property type="entry name" value="alpha-1,2-mannosidases domains"/>
    <property type="match status" value="1"/>
</dbReference>
<dbReference type="InterPro" id="IPR050883">
    <property type="entry name" value="PNGase"/>
</dbReference>
<evidence type="ECO:0000259" key="3">
    <source>
        <dbReference type="Pfam" id="PF17678"/>
    </source>
</evidence>
<evidence type="ECO:0000259" key="2">
    <source>
        <dbReference type="Pfam" id="PF07971"/>
    </source>
</evidence>
<dbReference type="GO" id="GO:0006516">
    <property type="term" value="P:glycoprotein catabolic process"/>
    <property type="evidence" value="ECO:0007669"/>
    <property type="project" value="TreeGrafter"/>
</dbReference>
<dbReference type="GO" id="GO:0005829">
    <property type="term" value="C:cytosol"/>
    <property type="evidence" value="ECO:0007669"/>
    <property type="project" value="TreeGrafter"/>
</dbReference>